<evidence type="ECO:0000256" key="14">
    <source>
        <dbReference type="ARBA" id="ARBA00061570"/>
    </source>
</evidence>
<evidence type="ECO:0000256" key="11">
    <source>
        <dbReference type="ARBA" id="ARBA00022989"/>
    </source>
</evidence>
<organism evidence="18 19">
    <name type="scientific">Gluconobacter potus</name>
    <dbReference type="NCBI Taxonomy" id="2724927"/>
    <lineage>
        <taxon>Bacteria</taxon>
        <taxon>Pseudomonadati</taxon>
        <taxon>Pseudomonadota</taxon>
        <taxon>Alphaproteobacteria</taxon>
        <taxon>Acetobacterales</taxon>
        <taxon>Acetobacteraceae</taxon>
        <taxon>Gluconobacter</taxon>
    </lineage>
</organism>
<comment type="caution">
    <text evidence="18">The sequence shown here is derived from an EMBL/GenBank/DDBJ whole genome shotgun (WGS) entry which is preliminary data.</text>
</comment>
<proteinExistence type="inferred from homology"/>
<dbReference type="FunFam" id="3.40.50.300:FF:000001">
    <property type="entry name" value="ATP-dependent zinc metalloprotease FtsH"/>
    <property type="match status" value="1"/>
</dbReference>
<dbReference type="GO" id="GO:0006508">
    <property type="term" value="P:proteolysis"/>
    <property type="evidence" value="ECO:0007669"/>
    <property type="project" value="UniProtKB-KW"/>
</dbReference>
<evidence type="ECO:0000256" key="13">
    <source>
        <dbReference type="ARBA" id="ARBA00023136"/>
    </source>
</evidence>
<name>A0A149QXJ1_9PROT</name>
<dbReference type="InterPro" id="IPR037219">
    <property type="entry name" value="Peptidase_M41-like"/>
</dbReference>
<dbReference type="Gene3D" id="3.40.50.300">
    <property type="entry name" value="P-loop containing nucleotide triphosphate hydrolases"/>
    <property type="match status" value="1"/>
</dbReference>
<dbReference type="GO" id="GO:0005524">
    <property type="term" value="F:ATP binding"/>
    <property type="evidence" value="ECO:0007669"/>
    <property type="project" value="UniProtKB-KW"/>
</dbReference>
<feature type="transmembrane region" description="Helical" evidence="16">
    <location>
        <begin position="116"/>
        <end position="140"/>
    </location>
</feature>
<dbReference type="AlphaFoldDB" id="A0A149QXJ1"/>
<evidence type="ECO:0000256" key="7">
    <source>
        <dbReference type="ARBA" id="ARBA00022741"/>
    </source>
</evidence>
<keyword evidence="13 16" id="KW-0472">Membrane</keyword>
<dbReference type="GO" id="GO:0030163">
    <property type="term" value="P:protein catabolic process"/>
    <property type="evidence" value="ECO:0007669"/>
    <property type="project" value="TreeGrafter"/>
</dbReference>
<dbReference type="InterPro" id="IPR000642">
    <property type="entry name" value="Peptidase_M41"/>
</dbReference>
<keyword evidence="11 16" id="KW-1133">Transmembrane helix</keyword>
<evidence type="ECO:0000313" key="19">
    <source>
        <dbReference type="Proteomes" id="UP000075573"/>
    </source>
</evidence>
<evidence type="ECO:0000256" key="10">
    <source>
        <dbReference type="ARBA" id="ARBA00022840"/>
    </source>
</evidence>
<dbReference type="PATRIC" id="fig|442.7.peg.2323"/>
<sequence>MKFPKQAIYAVIVLAALGVAFPWSQMQNGEENNGLTPVTILSYSHFLDMVHHHDIKKATVSATYGGQIVVGVDGSGQVYESRAPENSPISDTMVSDGVAVTELPPTLADVNWKTEILGMLVRAGIMISVMLIMVLIFRLASRKGGLMSMGKSPARLYRPGTNDIRFSDVAGIDEIRSELQEVVDFLKDPTRYQKLGAEMPRGFLLEGPPGVGKTLAARAIAGEAAVPFFSVGASDFVEVFVGVGASRIRSMIAAARKCAPCIVFIDEIDAVGKARGSVGGNDERENTINALLSAMDGFDDNRGIIFLAATNRIADLDEALTRPGRFDRKVTFSLPGLDGRRDILRVHINKRKSPFEKGLDIKAIARRTAGFSGADLSNLVNQACLQAARRHGNTVTLKDFEVAQDRIVMGLESLSQRSSLTHEELLRTARHEVGHALVASLSPHCHPVHRISIIPRGSSLGMVVTLPDRERMNATLPQINDELATIMGGRAAEILIYGRNDISAGAASDIQDATLKARAMVMNWGMGSMTPLMTMLTGTSTSVLSVSPATARSIDLEVGAILDAALDRALSALTQHRRAFDEAVNALMEAEEMTGDEFRDVVSAVIEEDRAPRAQPALSPSSLPQQGLGLDDGGSDEVS</sequence>
<dbReference type="GO" id="GO:0004176">
    <property type="term" value="F:ATP-dependent peptidase activity"/>
    <property type="evidence" value="ECO:0007669"/>
    <property type="project" value="InterPro"/>
</dbReference>
<evidence type="ECO:0000256" key="6">
    <source>
        <dbReference type="ARBA" id="ARBA00022723"/>
    </source>
</evidence>
<accession>A0A149QXJ1</accession>
<feature type="domain" description="AAA+ ATPase" evidence="17">
    <location>
        <begin position="199"/>
        <end position="336"/>
    </location>
</feature>
<dbReference type="PANTHER" id="PTHR23076:SF97">
    <property type="entry name" value="ATP-DEPENDENT ZINC METALLOPROTEASE YME1L1"/>
    <property type="match status" value="1"/>
</dbReference>
<dbReference type="GO" id="GO:0005886">
    <property type="term" value="C:plasma membrane"/>
    <property type="evidence" value="ECO:0007669"/>
    <property type="project" value="TreeGrafter"/>
</dbReference>
<evidence type="ECO:0000256" key="9">
    <source>
        <dbReference type="ARBA" id="ARBA00022833"/>
    </source>
</evidence>
<dbReference type="InterPro" id="IPR027417">
    <property type="entry name" value="P-loop_NTPase"/>
</dbReference>
<gene>
    <name evidence="18" type="ORF">AD929_04215</name>
</gene>
<protein>
    <recommendedName>
        <fullName evidence="17">AAA+ ATPase domain-containing protein</fullName>
    </recommendedName>
</protein>
<dbReference type="SUPFAM" id="SSF140990">
    <property type="entry name" value="FtsH protease domain-like"/>
    <property type="match status" value="1"/>
</dbReference>
<dbReference type="InterPro" id="IPR041569">
    <property type="entry name" value="AAA_lid_3"/>
</dbReference>
<evidence type="ECO:0000256" key="8">
    <source>
        <dbReference type="ARBA" id="ARBA00022801"/>
    </source>
</evidence>
<dbReference type="GO" id="GO:0016887">
    <property type="term" value="F:ATP hydrolysis activity"/>
    <property type="evidence" value="ECO:0007669"/>
    <property type="project" value="InterPro"/>
</dbReference>
<dbReference type="PANTHER" id="PTHR23076">
    <property type="entry name" value="METALLOPROTEASE M41 FTSH"/>
    <property type="match status" value="1"/>
</dbReference>
<dbReference type="Pfam" id="PF01434">
    <property type="entry name" value="Peptidase_M41"/>
    <property type="match status" value="1"/>
</dbReference>
<comment type="cofactor">
    <cofactor evidence="1">
        <name>Zn(2+)</name>
        <dbReference type="ChEBI" id="CHEBI:29105"/>
    </cofactor>
</comment>
<keyword evidence="7" id="KW-0547">Nucleotide-binding</keyword>
<dbReference type="RefSeq" id="WP_062494620.1">
    <property type="nucleotide sequence ID" value="NZ_LHZB01000104.1"/>
</dbReference>
<keyword evidence="10" id="KW-0067">ATP-binding</keyword>
<evidence type="ECO:0000256" key="16">
    <source>
        <dbReference type="SAM" id="Phobius"/>
    </source>
</evidence>
<evidence type="ECO:0000313" key="18">
    <source>
        <dbReference type="EMBL" id="KXV02020.1"/>
    </source>
</evidence>
<evidence type="ECO:0000256" key="2">
    <source>
        <dbReference type="ARBA" id="ARBA00004370"/>
    </source>
</evidence>
<keyword evidence="5 16" id="KW-0812">Transmembrane</keyword>
<dbReference type="SMART" id="SM00382">
    <property type="entry name" value="AAA"/>
    <property type="match status" value="1"/>
</dbReference>
<reference evidence="18 19" key="1">
    <citation type="submission" date="2015-06" db="EMBL/GenBank/DDBJ databases">
        <title>Improved classification and identification of acetic acid bacteria using matrix-assisted laser desorption/ionization time-of-flight mass spectrometry; Gluconobacter nephelii and Gluconobacter uchimurae are later heterotypic synonyms of Gluconobacter japonicus and Gluconobacter oxydans, respectively.</title>
        <authorList>
            <person name="Li L."/>
            <person name="Cleenwerck I."/>
            <person name="De Vuyst L."/>
            <person name="Vandamme P."/>
        </authorList>
    </citation>
    <scope>NUCLEOTIDE SEQUENCE [LARGE SCALE GENOMIC DNA]</scope>
    <source>
        <strain evidence="18 19">LMG 1764</strain>
    </source>
</reference>
<dbReference type="Gene3D" id="1.10.8.60">
    <property type="match status" value="1"/>
</dbReference>
<dbReference type="Pfam" id="PF00004">
    <property type="entry name" value="AAA"/>
    <property type="match status" value="1"/>
</dbReference>
<evidence type="ECO:0000256" key="4">
    <source>
        <dbReference type="ARBA" id="ARBA00022670"/>
    </source>
</evidence>
<keyword evidence="4" id="KW-0645">Protease</keyword>
<keyword evidence="12" id="KW-0482">Metalloprotease</keyword>
<comment type="similarity">
    <text evidence="3">In the C-terminal section; belongs to the peptidase M41 family.</text>
</comment>
<dbReference type="FunFam" id="1.10.8.60:FF:000001">
    <property type="entry name" value="ATP-dependent zinc metalloprotease FtsH"/>
    <property type="match status" value="1"/>
</dbReference>
<keyword evidence="8" id="KW-0378">Hydrolase</keyword>
<dbReference type="EMBL" id="LHZB01000104">
    <property type="protein sequence ID" value="KXV02020.1"/>
    <property type="molecule type" value="Genomic_DNA"/>
</dbReference>
<feature type="region of interest" description="Disordered" evidence="15">
    <location>
        <begin position="611"/>
        <end position="639"/>
    </location>
</feature>
<keyword evidence="9" id="KW-0862">Zinc</keyword>
<comment type="subcellular location">
    <subcellularLocation>
        <location evidence="2">Membrane</location>
    </subcellularLocation>
</comment>
<evidence type="ECO:0000256" key="15">
    <source>
        <dbReference type="SAM" id="MobiDB-lite"/>
    </source>
</evidence>
<dbReference type="Pfam" id="PF17862">
    <property type="entry name" value="AAA_lid_3"/>
    <property type="match status" value="1"/>
</dbReference>
<dbReference type="Gene3D" id="1.20.58.760">
    <property type="entry name" value="Peptidase M41"/>
    <property type="match status" value="1"/>
</dbReference>
<evidence type="ECO:0000256" key="12">
    <source>
        <dbReference type="ARBA" id="ARBA00023049"/>
    </source>
</evidence>
<keyword evidence="6" id="KW-0479">Metal-binding</keyword>
<evidence type="ECO:0000256" key="3">
    <source>
        <dbReference type="ARBA" id="ARBA00010044"/>
    </source>
</evidence>
<evidence type="ECO:0000256" key="5">
    <source>
        <dbReference type="ARBA" id="ARBA00022692"/>
    </source>
</evidence>
<dbReference type="Proteomes" id="UP000075573">
    <property type="component" value="Unassembled WGS sequence"/>
</dbReference>
<dbReference type="GO" id="GO:0046872">
    <property type="term" value="F:metal ion binding"/>
    <property type="evidence" value="ECO:0007669"/>
    <property type="project" value="UniProtKB-KW"/>
</dbReference>
<dbReference type="GO" id="GO:0004222">
    <property type="term" value="F:metalloendopeptidase activity"/>
    <property type="evidence" value="ECO:0007669"/>
    <property type="project" value="InterPro"/>
</dbReference>
<dbReference type="InterPro" id="IPR003593">
    <property type="entry name" value="AAA+_ATPase"/>
</dbReference>
<dbReference type="SUPFAM" id="SSF52540">
    <property type="entry name" value="P-loop containing nucleoside triphosphate hydrolases"/>
    <property type="match status" value="1"/>
</dbReference>
<comment type="similarity">
    <text evidence="14">In the central section; belongs to the AAA ATPase family.</text>
</comment>
<dbReference type="InterPro" id="IPR003959">
    <property type="entry name" value="ATPase_AAA_core"/>
</dbReference>
<evidence type="ECO:0000259" key="17">
    <source>
        <dbReference type="SMART" id="SM00382"/>
    </source>
</evidence>
<evidence type="ECO:0000256" key="1">
    <source>
        <dbReference type="ARBA" id="ARBA00001947"/>
    </source>
</evidence>